<dbReference type="InterPro" id="IPR002347">
    <property type="entry name" value="SDR_fam"/>
</dbReference>
<keyword evidence="2" id="KW-0521">NADP</keyword>
<dbReference type="SUPFAM" id="SSF51735">
    <property type="entry name" value="NAD(P)-binding Rossmann-fold domains"/>
    <property type="match status" value="1"/>
</dbReference>
<keyword evidence="3" id="KW-0560">Oxidoreductase</keyword>
<dbReference type="GO" id="GO:0016616">
    <property type="term" value="F:oxidoreductase activity, acting on the CH-OH group of donors, NAD or NADP as acceptor"/>
    <property type="evidence" value="ECO:0007669"/>
    <property type="project" value="TreeGrafter"/>
</dbReference>
<evidence type="ECO:0000256" key="3">
    <source>
        <dbReference type="ARBA" id="ARBA00023002"/>
    </source>
</evidence>
<dbReference type="PRINTS" id="PR00081">
    <property type="entry name" value="GDHRDH"/>
</dbReference>
<dbReference type="AlphaFoldDB" id="A0A6A6XVQ7"/>
<dbReference type="GO" id="GO:0005737">
    <property type="term" value="C:cytoplasm"/>
    <property type="evidence" value="ECO:0007669"/>
    <property type="project" value="TreeGrafter"/>
</dbReference>
<dbReference type="Pfam" id="PF00106">
    <property type="entry name" value="adh_short"/>
    <property type="match status" value="1"/>
</dbReference>
<keyword evidence="5" id="KW-1185">Reference proteome</keyword>
<accession>A0A6A6XVQ7</accession>
<dbReference type="PANTHER" id="PTHR44229:SF4">
    <property type="entry name" value="15-HYDROXYPROSTAGLANDIN DEHYDROGENASE [NAD(+)]"/>
    <property type="match status" value="1"/>
</dbReference>
<dbReference type="EMBL" id="MU001761">
    <property type="protein sequence ID" value="KAF2799647.1"/>
    <property type="molecule type" value="Genomic_DNA"/>
</dbReference>
<evidence type="ECO:0000313" key="4">
    <source>
        <dbReference type="EMBL" id="KAF2799647.1"/>
    </source>
</evidence>
<dbReference type="Gene3D" id="3.40.50.720">
    <property type="entry name" value="NAD(P)-binding Rossmann-like Domain"/>
    <property type="match status" value="1"/>
</dbReference>
<evidence type="ECO:0000313" key="5">
    <source>
        <dbReference type="Proteomes" id="UP000799757"/>
    </source>
</evidence>
<dbReference type="Proteomes" id="UP000799757">
    <property type="component" value="Unassembled WGS sequence"/>
</dbReference>
<protein>
    <submittedName>
        <fullName evidence="4">NAD(P)-binding protein</fullName>
    </submittedName>
</protein>
<dbReference type="OrthoDB" id="37659at2759"/>
<dbReference type="PROSITE" id="PS00061">
    <property type="entry name" value="ADH_SHORT"/>
    <property type="match status" value="1"/>
</dbReference>
<evidence type="ECO:0000256" key="1">
    <source>
        <dbReference type="ARBA" id="ARBA00006484"/>
    </source>
</evidence>
<name>A0A6A6XVQ7_9PLEO</name>
<evidence type="ECO:0000256" key="2">
    <source>
        <dbReference type="ARBA" id="ARBA00022857"/>
    </source>
</evidence>
<dbReference type="InterPro" id="IPR020904">
    <property type="entry name" value="Sc_DH/Rdtase_CS"/>
</dbReference>
<dbReference type="PANTHER" id="PTHR44229">
    <property type="entry name" value="15-HYDROXYPROSTAGLANDIN DEHYDROGENASE [NAD(+)]"/>
    <property type="match status" value="1"/>
</dbReference>
<reference evidence="4" key="1">
    <citation type="journal article" date="2020" name="Stud. Mycol.">
        <title>101 Dothideomycetes genomes: a test case for predicting lifestyles and emergence of pathogens.</title>
        <authorList>
            <person name="Haridas S."/>
            <person name="Albert R."/>
            <person name="Binder M."/>
            <person name="Bloem J."/>
            <person name="Labutti K."/>
            <person name="Salamov A."/>
            <person name="Andreopoulos B."/>
            <person name="Baker S."/>
            <person name="Barry K."/>
            <person name="Bills G."/>
            <person name="Bluhm B."/>
            <person name="Cannon C."/>
            <person name="Castanera R."/>
            <person name="Culley D."/>
            <person name="Daum C."/>
            <person name="Ezra D."/>
            <person name="Gonzalez J."/>
            <person name="Henrissat B."/>
            <person name="Kuo A."/>
            <person name="Liang C."/>
            <person name="Lipzen A."/>
            <person name="Lutzoni F."/>
            <person name="Magnuson J."/>
            <person name="Mondo S."/>
            <person name="Nolan M."/>
            <person name="Ohm R."/>
            <person name="Pangilinan J."/>
            <person name="Park H.-J."/>
            <person name="Ramirez L."/>
            <person name="Alfaro M."/>
            <person name="Sun H."/>
            <person name="Tritt A."/>
            <person name="Yoshinaga Y."/>
            <person name="Zwiers L.-H."/>
            <person name="Turgeon B."/>
            <person name="Goodwin S."/>
            <person name="Spatafora J."/>
            <person name="Crous P."/>
            <person name="Grigoriev I."/>
        </authorList>
    </citation>
    <scope>NUCLEOTIDE SEQUENCE</scope>
    <source>
        <strain evidence="4">CBS 109.77</strain>
    </source>
</reference>
<comment type="similarity">
    <text evidence="1">Belongs to the short-chain dehydrogenases/reductases (SDR) family.</text>
</comment>
<proteinExistence type="inferred from homology"/>
<organism evidence="4 5">
    <name type="scientific">Melanomma pulvis-pyrius CBS 109.77</name>
    <dbReference type="NCBI Taxonomy" id="1314802"/>
    <lineage>
        <taxon>Eukaryota</taxon>
        <taxon>Fungi</taxon>
        <taxon>Dikarya</taxon>
        <taxon>Ascomycota</taxon>
        <taxon>Pezizomycotina</taxon>
        <taxon>Dothideomycetes</taxon>
        <taxon>Pleosporomycetidae</taxon>
        <taxon>Pleosporales</taxon>
        <taxon>Melanommataceae</taxon>
        <taxon>Melanomma</taxon>
    </lineage>
</organism>
<sequence length="316" mass="34103">MSEIRVEYDLLPKGSEGRVVVIAGGANGIGEALVNLFYRSGAHVYFSDWDTVKGTKLEGELKSSSSSGHGSVRFSQADARDYAAQLAVFDAAYKEHGIVDHAVFTVGISDPPGWMSGNSLNLETVKKLPVPLDDVLDINLKGCLYFSRIAIAYMKEGFVPNIDSTGAGTRKSLTLLSSANGFHSAPGLYAYAASKSGIIGMLRSFSPISVQNLGIRVNVVCPTATDTKMVANARDFLIAMNAPLSTAEGCGKIIQQLVLDPRHHGKVVLVMSDRGWDIEEGLNRTRHQWMDDEAATILEETQVKMGPNTDWAAIHT</sequence>
<gene>
    <name evidence="4" type="ORF">K505DRAFT_387769</name>
</gene>
<dbReference type="InterPro" id="IPR036291">
    <property type="entry name" value="NAD(P)-bd_dom_sf"/>
</dbReference>